<keyword evidence="2" id="KW-1185">Reference proteome</keyword>
<gene>
    <name evidence="1" type="ORF">SAMN05444277_10649</name>
</gene>
<name>A0A1I5WB23_9BACT</name>
<organism evidence="1 2">
    <name type="scientific">Parafilimonas terrae</name>
    <dbReference type="NCBI Taxonomy" id="1465490"/>
    <lineage>
        <taxon>Bacteria</taxon>
        <taxon>Pseudomonadati</taxon>
        <taxon>Bacteroidota</taxon>
        <taxon>Chitinophagia</taxon>
        <taxon>Chitinophagales</taxon>
        <taxon>Chitinophagaceae</taxon>
        <taxon>Parafilimonas</taxon>
    </lineage>
</organism>
<dbReference type="RefSeq" id="WP_090658305.1">
    <property type="nucleotide sequence ID" value="NZ_FOXQ01000006.1"/>
</dbReference>
<reference evidence="1 2" key="1">
    <citation type="submission" date="2016-10" db="EMBL/GenBank/DDBJ databases">
        <authorList>
            <person name="de Groot N.N."/>
        </authorList>
    </citation>
    <scope>NUCLEOTIDE SEQUENCE [LARGE SCALE GENOMIC DNA]</scope>
    <source>
        <strain evidence="1 2">DSM 28286</strain>
    </source>
</reference>
<evidence type="ECO:0000313" key="1">
    <source>
        <dbReference type="EMBL" id="SFQ16466.1"/>
    </source>
</evidence>
<dbReference type="AlphaFoldDB" id="A0A1I5WB23"/>
<proteinExistence type="predicted"/>
<dbReference type="EMBL" id="FOXQ01000006">
    <property type="protein sequence ID" value="SFQ16466.1"/>
    <property type="molecule type" value="Genomic_DNA"/>
</dbReference>
<sequence>MENWKQYKRKGLSEMRPYIKDEDLTGVSVSKEDNPETDMGMIARNPKNHEDKWYVARKYFEDNFEEA</sequence>
<dbReference type="Proteomes" id="UP000199031">
    <property type="component" value="Unassembled WGS sequence"/>
</dbReference>
<accession>A0A1I5WB23</accession>
<evidence type="ECO:0000313" key="2">
    <source>
        <dbReference type="Proteomes" id="UP000199031"/>
    </source>
</evidence>
<protein>
    <submittedName>
        <fullName evidence="1">Uncharacterized protein</fullName>
    </submittedName>
</protein>
<dbReference type="OrthoDB" id="1451699at2"/>